<accession>A0A4Y2FBX6</accession>
<gene>
    <name evidence="2" type="ORF">AVEN_72840_1</name>
</gene>
<protein>
    <submittedName>
        <fullName evidence="2">Uncharacterized protein</fullName>
    </submittedName>
</protein>
<dbReference type="AlphaFoldDB" id="A0A4Y2FBX6"/>
<keyword evidence="3" id="KW-1185">Reference proteome</keyword>
<evidence type="ECO:0000256" key="1">
    <source>
        <dbReference type="SAM" id="SignalP"/>
    </source>
</evidence>
<evidence type="ECO:0000313" key="3">
    <source>
        <dbReference type="Proteomes" id="UP000499080"/>
    </source>
</evidence>
<sequence length="114" mass="12923">MLFESLLYPTLIFIFTGVSTVHAANIPLEMSSIKSLLWDKMATETFEYGRLGNGRDIWLILKRNVCVLTACKIFSFDRGFLLKAVVIVYAQAVAYYQLTYATFAETPTLHQNST</sequence>
<name>A0A4Y2FBX6_ARAVE</name>
<feature type="chain" id="PRO_5021293183" evidence="1">
    <location>
        <begin position="24"/>
        <end position="114"/>
    </location>
</feature>
<organism evidence="2 3">
    <name type="scientific">Araneus ventricosus</name>
    <name type="common">Orbweaver spider</name>
    <name type="synonym">Epeira ventricosa</name>
    <dbReference type="NCBI Taxonomy" id="182803"/>
    <lineage>
        <taxon>Eukaryota</taxon>
        <taxon>Metazoa</taxon>
        <taxon>Ecdysozoa</taxon>
        <taxon>Arthropoda</taxon>
        <taxon>Chelicerata</taxon>
        <taxon>Arachnida</taxon>
        <taxon>Araneae</taxon>
        <taxon>Araneomorphae</taxon>
        <taxon>Entelegynae</taxon>
        <taxon>Araneoidea</taxon>
        <taxon>Araneidae</taxon>
        <taxon>Araneus</taxon>
    </lineage>
</organism>
<keyword evidence="1" id="KW-0732">Signal</keyword>
<reference evidence="2 3" key="1">
    <citation type="journal article" date="2019" name="Sci. Rep.">
        <title>Orb-weaving spider Araneus ventricosus genome elucidates the spidroin gene catalogue.</title>
        <authorList>
            <person name="Kono N."/>
            <person name="Nakamura H."/>
            <person name="Ohtoshi R."/>
            <person name="Moran D.A.P."/>
            <person name="Shinohara A."/>
            <person name="Yoshida Y."/>
            <person name="Fujiwara M."/>
            <person name="Mori M."/>
            <person name="Tomita M."/>
            <person name="Arakawa K."/>
        </authorList>
    </citation>
    <scope>NUCLEOTIDE SEQUENCE [LARGE SCALE GENOMIC DNA]</scope>
</reference>
<proteinExistence type="predicted"/>
<dbReference type="Proteomes" id="UP000499080">
    <property type="component" value="Unassembled WGS sequence"/>
</dbReference>
<feature type="signal peptide" evidence="1">
    <location>
        <begin position="1"/>
        <end position="23"/>
    </location>
</feature>
<comment type="caution">
    <text evidence="2">The sequence shown here is derived from an EMBL/GenBank/DDBJ whole genome shotgun (WGS) entry which is preliminary data.</text>
</comment>
<evidence type="ECO:0000313" key="2">
    <source>
        <dbReference type="EMBL" id="GBM37926.1"/>
    </source>
</evidence>
<dbReference type="EMBL" id="BGPR01000853">
    <property type="protein sequence ID" value="GBM37926.1"/>
    <property type="molecule type" value="Genomic_DNA"/>
</dbReference>